<feature type="compositionally biased region" description="Basic and acidic residues" evidence="1">
    <location>
        <begin position="368"/>
        <end position="382"/>
    </location>
</feature>
<sequence>MDASLHDLLDSHTVAEILALLPADQPVPYAAGRKRDRLLDYMESLPAETQAAIRAAADAAPGTKRRAVKQARNLNSISAMTQFVHDGDIAALVEGPFLRPVSEELIRDCIARTIDRTGNVALCQGRCMACARLQFVRDMRPCQPADIPNQALLIPTHPHPAQQFHDGMLLHPPALRASTTYLCEECFKKLSANQRPPLSLANNMWVGETPWILSILSLAERLLVALYFPAAYVVKSTAGMRGNVSTYRLNSNDIVDMVAGNLMPRPVGLLAAVLAVTFVGAHSASVMRFCGSKRITRFIRILISRSNVSALLPEGGIPEEISLNAHYASDASILDREHAGYVPMDLGDQEEVADSDSDLDPNEAEERDDFRPPHDPRVASSHEEDEEEWEDFDPAVIPLQAHGVVDVSGETVTNRELFVHAAGNLLAPAKRDYLVRRGGGLVNEYPRTRNGQPDGERFAGDPGDANHLLGAFPFLFPYGCGGMEVDRQSPVSYADHIKWALEYGDRRFRHDFHFMFMAFSALQRRQICYSACMQIKRSTFMANEGAFRRLKPADFYAAGQEEAQNKPISNAVVRALRQQLTTVRARVMGTDESRIGIRSQVWGMSLRHNPPSIWATLNLSDTGDPIAQTIKVILQELFGISANPRGAIDRRPGVLGTINGYIGTVEAQARGTLHLHILLWLQGAPTATMMRTALQSDEFRIKMQSFIRQNIRAHISGTTGADVLDIPLEKNIAYSRPEDPRKPDYAARATAAERRIARAVQPHDLLGMDRLFGSYVWYQWEGFTQTSAPLSVDEHGQFVLKDQLKQYQDRGHALDDMSFYDFFRLTYDGEMLEERAVTNTPARGRPRSVRVPYLPEANRSGCRVIRGEQHETNLHFIGRWFPRANDPIVAEYYSAQMLLLLSPWCSLCDLKGNHLSFQAALTAFKSQATAHHLRILDNIQYFYQLPRMVQMQAWKLTFPSLLMKTFNKLVGTATQPESTFLALSRRRSAKIVASLIMMSIWQTAELIRQVRADHGRGGHERASEVDMVKYAEWGAAIAAWDRSTGSLTRNVAATPDLGAVVAPGSGSGSGF</sequence>
<name>A0A8H6VWB0_MYCCL</name>
<feature type="region of interest" description="Disordered" evidence="1">
    <location>
        <begin position="346"/>
        <end position="390"/>
    </location>
</feature>
<keyword evidence="5" id="KW-1185">Reference proteome</keyword>
<dbReference type="OrthoDB" id="3257061at2759"/>
<dbReference type="Pfam" id="PF20209">
    <property type="entry name" value="DUF6570"/>
    <property type="match status" value="1"/>
</dbReference>
<keyword evidence="4" id="KW-0347">Helicase</keyword>
<proteinExistence type="predicted"/>
<dbReference type="AlphaFoldDB" id="A0A8H6VWB0"/>
<dbReference type="Pfam" id="PF14214">
    <property type="entry name" value="Helitron_like_N"/>
    <property type="match status" value="1"/>
</dbReference>
<dbReference type="GO" id="GO:0004386">
    <property type="term" value="F:helicase activity"/>
    <property type="evidence" value="ECO:0007669"/>
    <property type="project" value="UniProtKB-KW"/>
</dbReference>
<protein>
    <submittedName>
        <fullName evidence="4">ATP-dependent DNA helicase</fullName>
    </submittedName>
</protein>
<evidence type="ECO:0000259" key="2">
    <source>
        <dbReference type="Pfam" id="PF14214"/>
    </source>
</evidence>
<accession>A0A8H6VWB0</accession>
<dbReference type="Proteomes" id="UP000613580">
    <property type="component" value="Unassembled WGS sequence"/>
</dbReference>
<feature type="compositionally biased region" description="Acidic residues" evidence="1">
    <location>
        <begin position="347"/>
        <end position="367"/>
    </location>
</feature>
<evidence type="ECO:0000259" key="3">
    <source>
        <dbReference type="Pfam" id="PF20209"/>
    </source>
</evidence>
<keyword evidence="4" id="KW-0547">Nucleotide-binding</keyword>
<feature type="domain" description="DUF6570" evidence="3">
    <location>
        <begin position="193"/>
        <end position="310"/>
    </location>
</feature>
<gene>
    <name evidence="4" type="ORF">HMN09_01107000</name>
</gene>
<evidence type="ECO:0000256" key="1">
    <source>
        <dbReference type="SAM" id="MobiDB-lite"/>
    </source>
</evidence>
<keyword evidence="4" id="KW-0378">Hydrolase</keyword>
<evidence type="ECO:0000313" key="4">
    <source>
        <dbReference type="EMBL" id="KAF7296369.1"/>
    </source>
</evidence>
<comment type="caution">
    <text evidence="4">The sequence shown here is derived from an EMBL/GenBank/DDBJ whole genome shotgun (WGS) entry which is preliminary data.</text>
</comment>
<organism evidence="4 5">
    <name type="scientific">Mycena chlorophos</name>
    <name type="common">Agaric fungus</name>
    <name type="synonym">Agaricus chlorophos</name>
    <dbReference type="NCBI Taxonomy" id="658473"/>
    <lineage>
        <taxon>Eukaryota</taxon>
        <taxon>Fungi</taxon>
        <taxon>Dikarya</taxon>
        <taxon>Basidiomycota</taxon>
        <taxon>Agaricomycotina</taxon>
        <taxon>Agaricomycetes</taxon>
        <taxon>Agaricomycetidae</taxon>
        <taxon>Agaricales</taxon>
        <taxon>Marasmiineae</taxon>
        <taxon>Mycenaceae</taxon>
        <taxon>Mycena</taxon>
    </lineage>
</organism>
<dbReference type="EMBL" id="JACAZE010000017">
    <property type="protein sequence ID" value="KAF7296369.1"/>
    <property type="molecule type" value="Genomic_DNA"/>
</dbReference>
<evidence type="ECO:0000313" key="5">
    <source>
        <dbReference type="Proteomes" id="UP000613580"/>
    </source>
</evidence>
<feature type="domain" description="Helitron helicase-like" evidence="2">
    <location>
        <begin position="496"/>
        <end position="679"/>
    </location>
</feature>
<reference evidence="4" key="1">
    <citation type="submission" date="2020-05" db="EMBL/GenBank/DDBJ databases">
        <title>Mycena genomes resolve the evolution of fungal bioluminescence.</title>
        <authorList>
            <person name="Tsai I.J."/>
        </authorList>
    </citation>
    <scope>NUCLEOTIDE SEQUENCE</scope>
    <source>
        <strain evidence="4">110903Hualien_Pintung</strain>
    </source>
</reference>
<dbReference type="InterPro" id="IPR025476">
    <property type="entry name" value="Helitron_helicase-like"/>
</dbReference>
<dbReference type="InterPro" id="IPR046700">
    <property type="entry name" value="DUF6570"/>
</dbReference>
<keyword evidence="4" id="KW-0067">ATP-binding</keyword>